<evidence type="ECO:0000256" key="1">
    <source>
        <dbReference type="SAM" id="MobiDB-lite"/>
    </source>
</evidence>
<sequence length="81" mass="8652">MVRDLRSVPLTALTAVGRGLRPAPVRAPPERPGLPATGGLHLKKHNHLNLAAQKFALARGSPRAVAEVCAPPLPLARFRRP</sequence>
<keyword evidence="3" id="KW-1185">Reference proteome</keyword>
<name>A0ABP1Z7R6_THIA3</name>
<feature type="region of interest" description="Disordered" evidence="1">
    <location>
        <begin position="18"/>
        <end position="40"/>
    </location>
</feature>
<proteinExistence type="predicted"/>
<organism evidence="2 3">
    <name type="scientific">Thiomonas arsenitoxydans (strain DSM 22701 / CIP 110005 / 3As)</name>
    <dbReference type="NCBI Taxonomy" id="426114"/>
    <lineage>
        <taxon>Bacteria</taxon>
        <taxon>Pseudomonadati</taxon>
        <taxon>Pseudomonadota</taxon>
        <taxon>Betaproteobacteria</taxon>
        <taxon>Burkholderiales</taxon>
        <taxon>Thiomonas</taxon>
    </lineage>
</organism>
<reference evidence="2 3" key="1">
    <citation type="submission" date="2015-03" db="EMBL/GenBank/DDBJ databases">
        <authorList>
            <person name="Regsiter A."/>
            <person name="william w."/>
        </authorList>
    </citation>
    <scope>NUCLEOTIDE SEQUENCE [LARGE SCALE GENOMIC DNA]</scope>
    <source>
        <strain evidence="2 3">CB1</strain>
    </source>
</reference>
<gene>
    <name evidence="2" type="ORF">THICB1_20083</name>
</gene>
<dbReference type="Proteomes" id="UP000078599">
    <property type="component" value="Unassembled WGS sequence"/>
</dbReference>
<evidence type="ECO:0000313" key="3">
    <source>
        <dbReference type="Proteomes" id="UP000078599"/>
    </source>
</evidence>
<evidence type="ECO:0000313" key="2">
    <source>
        <dbReference type="EMBL" id="CQR32153.1"/>
    </source>
</evidence>
<dbReference type="EMBL" id="CTRI01000012">
    <property type="protein sequence ID" value="CQR32153.1"/>
    <property type="molecule type" value="Genomic_DNA"/>
</dbReference>
<comment type="caution">
    <text evidence="2">The sequence shown here is derived from an EMBL/GenBank/DDBJ whole genome shotgun (WGS) entry which is preliminary data.</text>
</comment>
<accession>A0ABP1Z7R6</accession>
<protein>
    <submittedName>
        <fullName evidence="2">Uncharacterized protein</fullName>
    </submittedName>
</protein>